<dbReference type="RefSeq" id="WP_133231685.1">
    <property type="nucleotide sequence ID" value="NZ_SMRT01000010.1"/>
</dbReference>
<feature type="region of interest" description="Disordered" evidence="1">
    <location>
        <begin position="429"/>
        <end position="449"/>
    </location>
</feature>
<reference evidence="3 4" key="1">
    <citation type="submission" date="2019-03" db="EMBL/GenBank/DDBJ databases">
        <title>This is whole genome sequence of Paenibacillus sp MS74 strain.</title>
        <authorList>
            <person name="Trinh H.N."/>
        </authorList>
    </citation>
    <scope>NUCLEOTIDE SEQUENCE [LARGE SCALE GENOMIC DNA]</scope>
    <source>
        <strain evidence="3 4">MS74</strain>
    </source>
</reference>
<comment type="caution">
    <text evidence="3">The sequence shown here is derived from an EMBL/GenBank/DDBJ whole genome shotgun (WGS) entry which is preliminary data.</text>
</comment>
<dbReference type="PROSITE" id="PS51257">
    <property type="entry name" value="PROKAR_LIPOPROTEIN"/>
    <property type="match status" value="1"/>
</dbReference>
<dbReference type="SUPFAM" id="SSF53850">
    <property type="entry name" value="Periplasmic binding protein-like II"/>
    <property type="match status" value="1"/>
</dbReference>
<feature type="chain" id="PRO_5038556062" evidence="2">
    <location>
        <begin position="23"/>
        <end position="449"/>
    </location>
</feature>
<dbReference type="OrthoDB" id="9798191at2"/>
<dbReference type="Proteomes" id="UP000295636">
    <property type="component" value="Unassembled WGS sequence"/>
</dbReference>
<dbReference type="PANTHER" id="PTHR43649:SF12">
    <property type="entry name" value="DIACETYLCHITOBIOSE BINDING PROTEIN DASA"/>
    <property type="match status" value="1"/>
</dbReference>
<dbReference type="InterPro" id="IPR006059">
    <property type="entry name" value="SBP"/>
</dbReference>
<name>A0A4V2ZT33_9BACL</name>
<evidence type="ECO:0000256" key="2">
    <source>
        <dbReference type="SAM" id="SignalP"/>
    </source>
</evidence>
<evidence type="ECO:0000313" key="3">
    <source>
        <dbReference type="EMBL" id="TDF95554.1"/>
    </source>
</evidence>
<evidence type="ECO:0000313" key="4">
    <source>
        <dbReference type="Proteomes" id="UP000295636"/>
    </source>
</evidence>
<organism evidence="3 4">
    <name type="scientific">Paenibacillus piri</name>
    <dbReference type="NCBI Taxonomy" id="2547395"/>
    <lineage>
        <taxon>Bacteria</taxon>
        <taxon>Bacillati</taxon>
        <taxon>Bacillota</taxon>
        <taxon>Bacilli</taxon>
        <taxon>Bacillales</taxon>
        <taxon>Paenibacillaceae</taxon>
        <taxon>Paenibacillus</taxon>
    </lineage>
</organism>
<proteinExistence type="predicted"/>
<keyword evidence="2" id="KW-0732">Signal</keyword>
<dbReference type="InterPro" id="IPR050490">
    <property type="entry name" value="Bact_solute-bd_prot1"/>
</dbReference>
<evidence type="ECO:0000256" key="1">
    <source>
        <dbReference type="SAM" id="MobiDB-lite"/>
    </source>
</evidence>
<dbReference type="Gene3D" id="3.40.190.10">
    <property type="entry name" value="Periplasmic binding protein-like II"/>
    <property type="match status" value="2"/>
</dbReference>
<gene>
    <name evidence="3" type="ORF">E1757_20910</name>
</gene>
<dbReference type="AlphaFoldDB" id="A0A4V2ZT33"/>
<accession>A0A4V2ZT33</accession>
<feature type="signal peptide" evidence="2">
    <location>
        <begin position="1"/>
        <end position="22"/>
    </location>
</feature>
<sequence length="449" mass="49633">MKLRSIGIVVSLTLAASALLSACGGGPAEPGASADKPPAKAGAAGPVTLNWWSWNPDENKAKTYVEAFNASQSEIKVNYKRYEFTDYVKTLKLAMISGDEVDLFGLQAGSMIKEYVEFTEDLTPYAKKEWGADWQNRFFDLGLKQLMSGDKTPALPWFVSAAGYLFYNNTIMEKEGLKPPKTYAEWIEACKALQAKGITPFIQGGKDAWQNLDMFIALANEFDPGKIYAAEEGKAKWTEAGLVKAATVWKEMFDNGIMQKGALGLGFYPDAYDKFNKGEAAMTLLGTWNDNRMTKSILQTHRQKYGVTVDYEFIAAPFPDMNGDGKPGRLFGGPDVALAINKNSKKKEAAWKFMQWLESADGQKINAKYLMLPAIKGVDIDDSDVLTDRQKDNMKQQMKDLENSIGRRELIYPEIKSALGDALQMIATGKTSPEEGMKNVQAASDKVSR</sequence>
<protein>
    <submittedName>
        <fullName evidence="3">Extracellular solute-binding protein</fullName>
    </submittedName>
</protein>
<keyword evidence="4" id="KW-1185">Reference proteome</keyword>
<dbReference type="Pfam" id="PF01547">
    <property type="entry name" value="SBP_bac_1"/>
    <property type="match status" value="1"/>
</dbReference>
<dbReference type="PANTHER" id="PTHR43649">
    <property type="entry name" value="ARABINOSE-BINDING PROTEIN-RELATED"/>
    <property type="match status" value="1"/>
</dbReference>
<dbReference type="EMBL" id="SMRT01000010">
    <property type="protein sequence ID" value="TDF95554.1"/>
    <property type="molecule type" value="Genomic_DNA"/>
</dbReference>